<feature type="signal peptide" evidence="1">
    <location>
        <begin position="1"/>
        <end position="19"/>
    </location>
</feature>
<proteinExistence type="predicted"/>
<evidence type="ECO:0000313" key="3">
    <source>
        <dbReference type="Proteomes" id="UP000315131"/>
    </source>
</evidence>
<dbReference type="Proteomes" id="UP000315131">
    <property type="component" value="Unassembled WGS sequence"/>
</dbReference>
<name>A0A550I652_9FLAO</name>
<protein>
    <recommendedName>
        <fullName evidence="4">DUF3575 domain-containing protein</fullName>
    </recommendedName>
</protein>
<sequence length="189" mass="21178">MKNLFLAGILLFATSLSNAQETTEESVPDSRDINKNELSINAFNLVAFGIIDIAYERVIDENSTWAIEGYLYPNNDDYYGDGFFKNTSLTGKYKHFFSSTYARGFYVNGFGMLSNGEYDIDYYFSEPSGEYVYETENYTDFAIGFGLGGKFVSQGGFLLDLNAGIGRNLLSDNSPTIVGQFMVNLGYRF</sequence>
<keyword evidence="3" id="KW-1185">Reference proteome</keyword>
<dbReference type="EMBL" id="VHSF01000001">
    <property type="protein sequence ID" value="TRO66456.1"/>
    <property type="molecule type" value="Genomic_DNA"/>
</dbReference>
<accession>A0A550I652</accession>
<organism evidence="2 3">
    <name type="scientific">Christiangramia sabulilitoris</name>
    <dbReference type="NCBI Taxonomy" id="2583991"/>
    <lineage>
        <taxon>Bacteria</taxon>
        <taxon>Pseudomonadati</taxon>
        <taxon>Bacteroidota</taxon>
        <taxon>Flavobacteriia</taxon>
        <taxon>Flavobacteriales</taxon>
        <taxon>Flavobacteriaceae</taxon>
        <taxon>Christiangramia</taxon>
    </lineage>
</organism>
<comment type="caution">
    <text evidence="2">The sequence shown here is derived from an EMBL/GenBank/DDBJ whole genome shotgun (WGS) entry which is preliminary data.</text>
</comment>
<dbReference type="AlphaFoldDB" id="A0A550I652"/>
<reference evidence="2 3" key="1">
    <citation type="submission" date="2019-06" db="EMBL/GenBank/DDBJ databases">
        <title>Gramella sabulilitoris sp. nov., isolated from a marine sand.</title>
        <authorList>
            <person name="Yoon J.-H."/>
        </authorList>
    </citation>
    <scope>NUCLEOTIDE SEQUENCE [LARGE SCALE GENOMIC DNA]</scope>
    <source>
        <strain evidence="2 3">HSMS-1</strain>
    </source>
</reference>
<gene>
    <name evidence="2" type="ORF">FGM01_00820</name>
</gene>
<evidence type="ECO:0008006" key="4">
    <source>
        <dbReference type="Google" id="ProtNLM"/>
    </source>
</evidence>
<dbReference type="OrthoDB" id="768080at2"/>
<evidence type="ECO:0000256" key="1">
    <source>
        <dbReference type="SAM" id="SignalP"/>
    </source>
</evidence>
<feature type="chain" id="PRO_5021700280" description="DUF3575 domain-containing protein" evidence="1">
    <location>
        <begin position="20"/>
        <end position="189"/>
    </location>
</feature>
<dbReference type="RefSeq" id="WP_143409225.1">
    <property type="nucleotide sequence ID" value="NZ_VHSF01000001.1"/>
</dbReference>
<evidence type="ECO:0000313" key="2">
    <source>
        <dbReference type="EMBL" id="TRO66456.1"/>
    </source>
</evidence>
<keyword evidence="1" id="KW-0732">Signal</keyword>